<name>A0A6M0RV76_9CYAN</name>
<protein>
    <submittedName>
        <fullName evidence="1">Phage tail protein</fullName>
    </submittedName>
</protein>
<proteinExistence type="predicted"/>
<dbReference type="Proteomes" id="UP000481033">
    <property type="component" value="Unassembled WGS sequence"/>
</dbReference>
<organism evidence="1 2">
    <name type="scientific">Adonisia turfae CCMR0081</name>
    <dbReference type="NCBI Taxonomy" id="2292702"/>
    <lineage>
        <taxon>Bacteria</taxon>
        <taxon>Bacillati</taxon>
        <taxon>Cyanobacteriota</taxon>
        <taxon>Adonisia</taxon>
        <taxon>Adonisia turfae</taxon>
    </lineage>
</organism>
<dbReference type="NCBIfam" id="TIGR02242">
    <property type="entry name" value="tail_TIGR02242"/>
    <property type="match status" value="1"/>
</dbReference>
<dbReference type="RefSeq" id="WP_163702611.1">
    <property type="nucleotide sequence ID" value="NZ_QXHD01000004.1"/>
</dbReference>
<dbReference type="EMBL" id="QXHD01000004">
    <property type="protein sequence ID" value="NEZ59790.1"/>
    <property type="molecule type" value="Genomic_DNA"/>
</dbReference>
<keyword evidence="2" id="KW-1185">Reference proteome</keyword>
<evidence type="ECO:0000313" key="1">
    <source>
        <dbReference type="EMBL" id="NEZ59790.1"/>
    </source>
</evidence>
<sequence>MSQVQTGQMMSLELLPLQVPEAVIDSATVFSRQAVMPQSLISKLCLRPGEFSELVVRIKNHSSESIQLNFSVTGDMPSSWWQLRTEGSSLPGHHQMEVVLYFAIAADFFEQPLAPEQLPLKLDYTGQLTVTAITSRGDSQEQISPFQVLVRPPSLYLDFLPDIYRNVDFVGRFLKIFETTFEPTVDILDHQWAYLDPLTAPQAMLPFLAHWVGWSFQGPLSLAQQRALIRYAMEIYRWRGTRRGLRFYLHLASGLPLDDHVSDESQRSIGIHENFSQGYVLGQTILGESTILRGNLPYHFNVQLRPPRDYPLNETLIRTIIEQEKPAFCSYDLAIEPQ</sequence>
<evidence type="ECO:0000313" key="2">
    <source>
        <dbReference type="Proteomes" id="UP000481033"/>
    </source>
</evidence>
<gene>
    <name evidence="1" type="ORF">DXZ20_29950</name>
</gene>
<comment type="caution">
    <text evidence="1">The sequence shown here is derived from an EMBL/GenBank/DDBJ whole genome shotgun (WGS) entry which is preliminary data.</text>
</comment>
<reference evidence="1 2" key="1">
    <citation type="journal article" date="2020" name="Microb. Ecol.">
        <title>Ecogenomics of the Marine Benthic Filamentous Cyanobacterium Adonisia.</title>
        <authorList>
            <person name="Walter J.M."/>
            <person name="Coutinho F.H."/>
            <person name="Leomil L."/>
            <person name="Hargreaves P.I."/>
            <person name="Campeao M.E."/>
            <person name="Vieira V.V."/>
            <person name="Silva B.S."/>
            <person name="Fistarol G.O."/>
            <person name="Salomon P.S."/>
            <person name="Sawabe T."/>
            <person name="Mino S."/>
            <person name="Hosokawa M."/>
            <person name="Miyashita H."/>
            <person name="Maruyama F."/>
            <person name="van Verk M.C."/>
            <person name="Dutilh B.E."/>
            <person name="Thompson C.C."/>
            <person name="Thompson F.L."/>
        </authorList>
    </citation>
    <scope>NUCLEOTIDE SEQUENCE [LARGE SCALE GENOMIC DNA]</scope>
    <source>
        <strain evidence="1 2">CCMR0081</strain>
    </source>
</reference>
<dbReference type="AlphaFoldDB" id="A0A6M0RV76"/>
<dbReference type="InterPro" id="IPR006521">
    <property type="entry name" value="Tail_protein_I"/>
</dbReference>
<accession>A0A6M0RV76</accession>
<dbReference type="InterPro" id="IPR011748">
    <property type="entry name" value="Unchr_phage_tail-like"/>
</dbReference>
<dbReference type="Pfam" id="PF09684">
    <property type="entry name" value="Tail_P2_I"/>
    <property type="match status" value="1"/>
</dbReference>